<evidence type="ECO:0000313" key="1">
    <source>
        <dbReference type="EMBL" id="QYA18808.1"/>
    </source>
</evidence>
<sequence length="85" mass="9890">MDVTSWRITKVSKDIEPFTGGEVIKYRLETMVQETGQWFVLMETYDLIHIMLTINNTVLQPVKPSHFKLITINHDEEKPTGVDKN</sequence>
<name>A0A8F8KLC3_9VIRU</name>
<proteinExistence type="predicted"/>
<protein>
    <submittedName>
        <fullName evidence="1">Uncharacterized protein</fullName>
    </submittedName>
</protein>
<dbReference type="EMBL" id="MZ420154">
    <property type="protein sequence ID" value="QYA18808.1"/>
    <property type="molecule type" value="Genomic_DNA"/>
</dbReference>
<gene>
    <name evidence="1" type="ORF">KOM_12_540</name>
</gene>
<organism evidence="1">
    <name type="scientific">Clandestinovirus</name>
    <dbReference type="NCBI Taxonomy" id="2831644"/>
    <lineage>
        <taxon>Viruses</taxon>
    </lineage>
</organism>
<accession>A0A8F8KLC3</accession>
<reference evidence="1" key="1">
    <citation type="submission" date="2021-06" db="EMBL/GenBank/DDBJ databases">
        <authorList>
            <person name="Rolland C."/>
        </authorList>
    </citation>
    <scope>NUCLEOTIDE SEQUENCE</scope>
    <source>
        <strain evidence="1">347.936635</strain>
    </source>
</reference>